<feature type="compositionally biased region" description="Basic and acidic residues" evidence="1">
    <location>
        <begin position="109"/>
        <end position="125"/>
    </location>
</feature>
<dbReference type="EMBL" id="QGKW02001911">
    <property type="protein sequence ID" value="KAF2566880.1"/>
    <property type="molecule type" value="Genomic_DNA"/>
</dbReference>
<feature type="compositionally biased region" description="Polar residues" evidence="1">
    <location>
        <begin position="83"/>
        <end position="106"/>
    </location>
</feature>
<name>A0A8S9IAJ5_BRACR</name>
<feature type="region of interest" description="Disordered" evidence="1">
    <location>
        <begin position="274"/>
        <end position="312"/>
    </location>
</feature>
<dbReference type="Proteomes" id="UP000712281">
    <property type="component" value="Unassembled WGS sequence"/>
</dbReference>
<feature type="region of interest" description="Disordered" evidence="1">
    <location>
        <begin position="18"/>
        <end position="56"/>
    </location>
</feature>
<accession>A0A8S9IAJ5</accession>
<feature type="compositionally biased region" description="Basic and acidic residues" evidence="1">
    <location>
        <begin position="290"/>
        <end position="312"/>
    </location>
</feature>
<comment type="caution">
    <text evidence="2">The sequence shown here is derived from an EMBL/GenBank/DDBJ whole genome shotgun (WGS) entry which is preliminary data.</text>
</comment>
<reference evidence="2" key="1">
    <citation type="submission" date="2019-12" db="EMBL/GenBank/DDBJ databases">
        <title>Genome sequencing and annotation of Brassica cretica.</title>
        <authorList>
            <person name="Studholme D.J."/>
            <person name="Sarris P.F."/>
        </authorList>
    </citation>
    <scope>NUCLEOTIDE SEQUENCE</scope>
    <source>
        <strain evidence="2">PFS-001/15</strain>
        <tissue evidence="2">Leaf</tissue>
    </source>
</reference>
<sequence length="312" mass="35283">MLPDHLEGEDQGLIAIIEKTSDPTDSGTRGQRYKELGIVPEKQNSGSFQEPEESLENRCRPLRMVSCKTLRSCFYSQDLVLTGPSSPTSHRQNHQEPYQVSASGLTDKQVGHEYSKETSSKDTSDGKQWSPNTKGRGMKQVSTTIPRSKKEAELCRRRRNPPTRTLVPKASQNLQHGARELDSDQLPSGRIRNPNRTFGSPCSLRVLNKFLQGLEKVNLQVLINPRARLRSQDPKIKPPGPQNTFRLSSQFRTYGKIGNRVCRKINSLQKSIVPKKNQERQQEAIIQKTDSTKSNKHLERWTGRDSRLCSGP</sequence>
<evidence type="ECO:0000313" key="3">
    <source>
        <dbReference type="Proteomes" id="UP000712281"/>
    </source>
</evidence>
<dbReference type="AlphaFoldDB" id="A0A8S9IAJ5"/>
<evidence type="ECO:0000313" key="2">
    <source>
        <dbReference type="EMBL" id="KAF2566880.1"/>
    </source>
</evidence>
<protein>
    <submittedName>
        <fullName evidence="2">Uncharacterized protein</fullName>
    </submittedName>
</protein>
<evidence type="ECO:0000256" key="1">
    <source>
        <dbReference type="SAM" id="MobiDB-lite"/>
    </source>
</evidence>
<organism evidence="2 3">
    <name type="scientific">Brassica cretica</name>
    <name type="common">Mustard</name>
    <dbReference type="NCBI Taxonomy" id="69181"/>
    <lineage>
        <taxon>Eukaryota</taxon>
        <taxon>Viridiplantae</taxon>
        <taxon>Streptophyta</taxon>
        <taxon>Embryophyta</taxon>
        <taxon>Tracheophyta</taxon>
        <taxon>Spermatophyta</taxon>
        <taxon>Magnoliopsida</taxon>
        <taxon>eudicotyledons</taxon>
        <taxon>Gunneridae</taxon>
        <taxon>Pentapetalae</taxon>
        <taxon>rosids</taxon>
        <taxon>malvids</taxon>
        <taxon>Brassicales</taxon>
        <taxon>Brassicaceae</taxon>
        <taxon>Brassiceae</taxon>
        <taxon>Brassica</taxon>
    </lineage>
</organism>
<proteinExistence type="predicted"/>
<gene>
    <name evidence="2" type="ORF">F2Q68_00025614</name>
</gene>
<feature type="region of interest" description="Disordered" evidence="1">
    <location>
        <begin position="83"/>
        <end position="196"/>
    </location>
</feature>